<gene>
    <name evidence="2" type="ORF">PVE99_02755</name>
</gene>
<dbReference type="AlphaFoldDB" id="A0ABD4WM99"/>
<feature type="domain" description="Polysaccharide pyruvyl transferase" evidence="1">
    <location>
        <begin position="39"/>
        <end position="285"/>
    </location>
</feature>
<dbReference type="Pfam" id="PF04230">
    <property type="entry name" value="PS_pyruv_trans"/>
    <property type="match status" value="1"/>
</dbReference>
<sequence>MAEDKKHPMGKLKEQLRNILKVIPSGSKIYYLDYPLHTNVGDLLIYKGSEKFFENNNIKVKARYSVFNFPKNLSIPKDCIIVFHGGGNFGDLWVSHQHFRESVISKYPNHRIVILPQTVYFKDNNNYIKAKKLFSKHPDLHIYARDKRSLNQLKGFSKNLHLSPDMAHELWPLTPPTPSQKKNLYLLRTDKEVNKKNRFNIGNNQDVFDWNDLVTKKDSKRVQEIKKEYQNKKVNNAVSWSKFSDYLINKAVSLFSTHNKVITTRLHGHILACLLNKENTLYDNSYGKNYQYYRTWTHNINKTKFIK</sequence>
<dbReference type="InterPro" id="IPR007345">
    <property type="entry name" value="Polysacch_pyruvyl_Trfase"/>
</dbReference>
<evidence type="ECO:0000259" key="1">
    <source>
        <dbReference type="Pfam" id="PF04230"/>
    </source>
</evidence>
<reference evidence="2 3" key="1">
    <citation type="submission" date="2023-02" db="EMBL/GenBank/DDBJ databases">
        <authorList>
            <person name="Olszewska D."/>
        </authorList>
    </citation>
    <scope>NUCLEOTIDE SEQUENCE [LARGE SCALE GENOMIC DNA]</scope>
    <source>
        <strain evidence="2 3">FDU301</strain>
    </source>
</reference>
<dbReference type="EMBL" id="JARAOX010000103">
    <property type="protein sequence ID" value="MDD9781351.1"/>
    <property type="molecule type" value="Genomic_DNA"/>
</dbReference>
<protein>
    <submittedName>
        <fullName evidence="2">Polysaccharide pyruvyl transferase family protein</fullName>
    </submittedName>
</protein>
<keyword evidence="2" id="KW-0808">Transferase</keyword>
<evidence type="ECO:0000313" key="3">
    <source>
        <dbReference type="Proteomes" id="UP001213771"/>
    </source>
</evidence>
<evidence type="ECO:0000313" key="2">
    <source>
        <dbReference type="EMBL" id="MDD9781351.1"/>
    </source>
</evidence>
<dbReference type="Proteomes" id="UP001213771">
    <property type="component" value="Unassembled WGS sequence"/>
</dbReference>
<name>A0ABD4WM99_PRIMG</name>
<comment type="caution">
    <text evidence="2">The sequence shown here is derived from an EMBL/GenBank/DDBJ whole genome shotgun (WGS) entry which is preliminary data.</text>
</comment>
<dbReference type="RefSeq" id="WP_098901181.1">
    <property type="nucleotide sequence ID" value="NZ_JARAOX010000103.1"/>
</dbReference>
<proteinExistence type="predicted"/>
<dbReference type="GO" id="GO:0016740">
    <property type="term" value="F:transferase activity"/>
    <property type="evidence" value="ECO:0007669"/>
    <property type="project" value="UniProtKB-KW"/>
</dbReference>
<organism evidence="2 3">
    <name type="scientific">Priestia megaterium</name>
    <name type="common">Bacillus megaterium</name>
    <dbReference type="NCBI Taxonomy" id="1404"/>
    <lineage>
        <taxon>Bacteria</taxon>
        <taxon>Bacillati</taxon>
        <taxon>Bacillota</taxon>
        <taxon>Bacilli</taxon>
        <taxon>Bacillales</taxon>
        <taxon>Bacillaceae</taxon>
        <taxon>Priestia</taxon>
    </lineage>
</organism>
<accession>A0ABD4WM99</accession>